<evidence type="ECO:0000259" key="4">
    <source>
        <dbReference type="Pfam" id="PF04598"/>
    </source>
</evidence>
<evidence type="ECO:0000256" key="3">
    <source>
        <dbReference type="ARBA" id="ARBA00023136"/>
    </source>
</evidence>
<organism evidence="5 6">
    <name type="scientific">Scophthalmus maximus</name>
    <name type="common">Turbot</name>
    <name type="synonym">Psetta maxima</name>
    <dbReference type="NCBI Taxonomy" id="52904"/>
    <lineage>
        <taxon>Eukaryota</taxon>
        <taxon>Metazoa</taxon>
        <taxon>Chordata</taxon>
        <taxon>Craniata</taxon>
        <taxon>Vertebrata</taxon>
        <taxon>Euteleostomi</taxon>
        <taxon>Actinopterygii</taxon>
        <taxon>Neopterygii</taxon>
        <taxon>Teleostei</taxon>
        <taxon>Neoteleostei</taxon>
        <taxon>Acanthomorphata</taxon>
        <taxon>Carangaria</taxon>
        <taxon>Pleuronectiformes</taxon>
        <taxon>Pleuronectoidei</taxon>
        <taxon>Scophthalmidae</taxon>
        <taxon>Scophthalmus</taxon>
    </lineage>
</organism>
<name>A0A8D3AYI3_SCOMX</name>
<dbReference type="InterPro" id="IPR040460">
    <property type="entry name" value="Gasdermin_pore"/>
</dbReference>
<comment type="subcellular location">
    <subcellularLocation>
        <location evidence="1">Endomembrane system</location>
    </subcellularLocation>
</comment>
<dbReference type="GO" id="GO:0005737">
    <property type="term" value="C:cytoplasm"/>
    <property type="evidence" value="ECO:0007669"/>
    <property type="project" value="TreeGrafter"/>
</dbReference>
<dbReference type="Ensembl" id="ENSSMAT00000025912.2">
    <property type="protein sequence ID" value="ENSSMAP00000025599.2"/>
    <property type="gene ID" value="ENSSMAG00000015650.2"/>
</dbReference>
<keyword evidence="3" id="KW-0472">Membrane</keyword>
<dbReference type="GO" id="GO:0012501">
    <property type="term" value="P:programmed cell death"/>
    <property type="evidence" value="ECO:0007669"/>
    <property type="project" value="InterPro"/>
</dbReference>
<proteinExistence type="inferred from homology"/>
<dbReference type="PANTHER" id="PTHR15207">
    <property type="entry name" value="NONSYNDROMIC HEARING IMPAIRMENT PROTEIN"/>
    <property type="match status" value="1"/>
</dbReference>
<reference evidence="5" key="1">
    <citation type="submission" date="2023-05" db="EMBL/GenBank/DDBJ databases">
        <title>High-quality long-read genome of Scophthalmus maximus.</title>
        <authorList>
            <person name="Lien S."/>
            <person name="Martinez P."/>
        </authorList>
    </citation>
    <scope>NUCLEOTIDE SEQUENCE [LARGE SCALE GENOMIC DNA]</scope>
</reference>
<feature type="domain" description="Gasdermin pore forming" evidence="4">
    <location>
        <begin position="1"/>
        <end position="175"/>
    </location>
</feature>
<evidence type="ECO:0000256" key="1">
    <source>
        <dbReference type="ARBA" id="ARBA00004308"/>
    </source>
</evidence>
<dbReference type="GO" id="GO:0012505">
    <property type="term" value="C:endomembrane system"/>
    <property type="evidence" value="ECO:0007669"/>
    <property type="project" value="UniProtKB-SubCell"/>
</dbReference>
<evidence type="ECO:0000313" key="5">
    <source>
        <dbReference type="Ensembl" id="ENSSMAP00000025599.2"/>
    </source>
</evidence>
<gene>
    <name evidence="5" type="primary">LOC118292412</name>
</gene>
<sequence>MFSKATANFVRQIDKDGSLIHVSRVNDSCKLVPMALVVKRRRLWFWQRPKYQPTDFTLGNLLLGDKELSPVCDGEFLSYKGTFGDKLSGKLDTKAGAVSVELEGRGTSELQSCFGELRKQELDVKKLLRDSSGRLVDMQHVLVQQLKKRTEVLAIVKDRILTTNSGRVTQTIKDNNIEVDSDVSLEIPSHTVIAYSVLELEIKKDGRYSECNFNIAMSFSPLDPVVLVTIQCSASIISQEDV</sequence>
<dbReference type="InterPro" id="IPR042377">
    <property type="entry name" value="GSDME"/>
</dbReference>
<evidence type="ECO:0000313" key="6">
    <source>
        <dbReference type="Proteomes" id="UP000694558"/>
    </source>
</evidence>
<dbReference type="GeneTree" id="ENSGT00940000155880"/>
<reference evidence="5" key="2">
    <citation type="submission" date="2025-08" db="UniProtKB">
        <authorList>
            <consortium name="Ensembl"/>
        </authorList>
    </citation>
    <scope>IDENTIFICATION</scope>
</reference>
<protein>
    <recommendedName>
        <fullName evidence="4">Gasdermin pore forming domain-containing protein</fullName>
    </recommendedName>
</protein>
<evidence type="ECO:0000256" key="2">
    <source>
        <dbReference type="ARBA" id="ARBA00009279"/>
    </source>
</evidence>
<dbReference type="Pfam" id="PF04598">
    <property type="entry name" value="Gasdermin"/>
    <property type="match status" value="1"/>
</dbReference>
<accession>A0A8D3AYI3</accession>
<dbReference type="PANTHER" id="PTHR15207:SF3">
    <property type="entry name" value="DEAFNESS, AUTOSOMAL DOMINANT 5-RELATED"/>
    <property type="match status" value="1"/>
</dbReference>
<dbReference type="AlphaFoldDB" id="A0A8D3AYI3"/>
<dbReference type="Proteomes" id="UP000694558">
    <property type="component" value="Chromosome 22"/>
</dbReference>
<comment type="similarity">
    <text evidence="2">Belongs to the gasdermin family.</text>
</comment>